<proteinExistence type="predicted"/>
<reference evidence="2 3" key="1">
    <citation type="journal article" date="2009" name="PLoS Genet.">
        <title>Localized plasticity in the streamlined genomes of vinyl chloride respiring Dehalococcoides.</title>
        <authorList>
            <person name="McMurdie P.J."/>
            <person name="Behrens S.F."/>
            <person name="Muller J.A."/>
            <person name="Goke J."/>
            <person name="Ritalahti K.M."/>
            <person name="Wagner R."/>
            <person name="Goltsman E."/>
            <person name="Lapidus A."/>
            <person name="Holmes S."/>
            <person name="Loffler F.E."/>
            <person name="Spormann A.M."/>
        </authorList>
    </citation>
    <scope>NUCLEOTIDE SEQUENCE [LARGE SCALE GENOMIC DNA]</scope>
    <source>
        <strain evidence="2 3">VS</strain>
    </source>
</reference>
<accession>D2BJE7</accession>
<evidence type="ECO:0000256" key="1">
    <source>
        <dbReference type="SAM" id="Phobius"/>
    </source>
</evidence>
<feature type="transmembrane region" description="Helical" evidence="1">
    <location>
        <begin position="64"/>
        <end position="86"/>
    </location>
</feature>
<evidence type="ECO:0000313" key="2">
    <source>
        <dbReference type="EMBL" id="ACZ62447.1"/>
    </source>
</evidence>
<feature type="transmembrane region" description="Helical" evidence="1">
    <location>
        <begin position="6"/>
        <end position="22"/>
    </location>
</feature>
<keyword evidence="1" id="KW-0472">Membrane</keyword>
<keyword evidence="1" id="KW-0812">Transmembrane</keyword>
<dbReference type="HOGENOM" id="CLU_185925_0_0_0"/>
<dbReference type="AlphaFoldDB" id="D2BJE7"/>
<organism evidence="2 3">
    <name type="scientific">Dehalococcoides mccartyi (strain VS)</name>
    <dbReference type="NCBI Taxonomy" id="311424"/>
    <lineage>
        <taxon>Bacteria</taxon>
        <taxon>Bacillati</taxon>
        <taxon>Chloroflexota</taxon>
        <taxon>Dehalococcoidia</taxon>
        <taxon>Dehalococcoidales</taxon>
        <taxon>Dehalococcoidaceae</taxon>
        <taxon>Dehalococcoides</taxon>
    </lineage>
</organism>
<sequence>MTLAIFMAGMVAGIICAWLWSVKNSKNIKIHLSEYFLIALLTAVLIAGIVFVKTFIEESEPDAAVLSGVLSSLLALLLLGTTWQLIKRHNS</sequence>
<evidence type="ECO:0000313" key="3">
    <source>
        <dbReference type="Proteomes" id="UP000002506"/>
    </source>
</evidence>
<protein>
    <submittedName>
        <fullName evidence="2">Reductive dehalogenase anchoring protein</fullName>
    </submittedName>
</protein>
<feature type="transmembrane region" description="Helical" evidence="1">
    <location>
        <begin position="34"/>
        <end position="52"/>
    </location>
</feature>
<dbReference type="RefSeq" id="WP_012882584.1">
    <property type="nucleotide sequence ID" value="NC_013552.1"/>
</dbReference>
<dbReference type="KEGG" id="dev:DhcVS_1348"/>
<gene>
    <name evidence="2" type="primary">rdhB</name>
    <name evidence="2" type="ordered locus">DhcVS_1348</name>
</gene>
<dbReference type="EMBL" id="CP001827">
    <property type="protein sequence ID" value="ACZ62447.1"/>
    <property type="molecule type" value="Genomic_DNA"/>
</dbReference>
<dbReference type="Proteomes" id="UP000002506">
    <property type="component" value="Chromosome"/>
</dbReference>
<name>D2BJE7_DEHMV</name>
<keyword evidence="1" id="KW-1133">Transmembrane helix</keyword>